<evidence type="ECO:0000313" key="1">
    <source>
        <dbReference type="EMBL" id="GAA3760041.1"/>
    </source>
</evidence>
<name>A0ABP7G9R8_9ACTN</name>
<comment type="caution">
    <text evidence="1">The sequence shown here is derived from an EMBL/GenBank/DDBJ whole genome shotgun (WGS) entry which is preliminary data.</text>
</comment>
<dbReference type="EMBL" id="BAABDD010000030">
    <property type="protein sequence ID" value="GAA3760041.1"/>
    <property type="molecule type" value="Genomic_DNA"/>
</dbReference>
<organism evidence="1 2">
    <name type="scientific">Salinactinospora qingdaonensis</name>
    <dbReference type="NCBI Taxonomy" id="702744"/>
    <lineage>
        <taxon>Bacteria</taxon>
        <taxon>Bacillati</taxon>
        <taxon>Actinomycetota</taxon>
        <taxon>Actinomycetes</taxon>
        <taxon>Streptosporangiales</taxon>
        <taxon>Nocardiopsidaceae</taxon>
        <taxon>Salinactinospora</taxon>
    </lineage>
</organism>
<gene>
    <name evidence="1" type="ORF">GCM10022402_42460</name>
</gene>
<keyword evidence="2" id="KW-1185">Reference proteome</keyword>
<proteinExistence type="predicted"/>
<dbReference type="Proteomes" id="UP001500908">
    <property type="component" value="Unassembled WGS sequence"/>
</dbReference>
<dbReference type="RefSeq" id="WP_344975373.1">
    <property type="nucleotide sequence ID" value="NZ_BAABDD010000030.1"/>
</dbReference>
<reference evidence="2" key="1">
    <citation type="journal article" date="2019" name="Int. J. Syst. Evol. Microbiol.">
        <title>The Global Catalogue of Microorganisms (GCM) 10K type strain sequencing project: providing services to taxonomists for standard genome sequencing and annotation.</title>
        <authorList>
            <consortium name="The Broad Institute Genomics Platform"/>
            <consortium name="The Broad Institute Genome Sequencing Center for Infectious Disease"/>
            <person name="Wu L."/>
            <person name="Ma J."/>
        </authorList>
    </citation>
    <scope>NUCLEOTIDE SEQUENCE [LARGE SCALE GENOMIC DNA]</scope>
    <source>
        <strain evidence="2">JCM 17137</strain>
    </source>
</reference>
<sequence>MDSLGVDIGLPEEFIGVRGTEFGHEPAFKVGEVVRSHIDEALIVAAAQPVERLWRNPVRFEDLIADFTGSPASPVQR</sequence>
<evidence type="ECO:0000313" key="2">
    <source>
        <dbReference type="Proteomes" id="UP001500908"/>
    </source>
</evidence>
<accession>A0ABP7G9R8</accession>
<protein>
    <submittedName>
        <fullName evidence="1">Uncharacterized protein</fullName>
    </submittedName>
</protein>